<organism evidence="1 2">
    <name type="scientific">Popillia japonica</name>
    <name type="common">Japanese beetle</name>
    <dbReference type="NCBI Taxonomy" id="7064"/>
    <lineage>
        <taxon>Eukaryota</taxon>
        <taxon>Metazoa</taxon>
        <taxon>Ecdysozoa</taxon>
        <taxon>Arthropoda</taxon>
        <taxon>Hexapoda</taxon>
        <taxon>Insecta</taxon>
        <taxon>Pterygota</taxon>
        <taxon>Neoptera</taxon>
        <taxon>Endopterygota</taxon>
        <taxon>Coleoptera</taxon>
        <taxon>Polyphaga</taxon>
        <taxon>Scarabaeiformia</taxon>
        <taxon>Scarabaeidae</taxon>
        <taxon>Rutelinae</taxon>
        <taxon>Popillia</taxon>
    </lineage>
</organism>
<dbReference type="Proteomes" id="UP001458880">
    <property type="component" value="Unassembled WGS sequence"/>
</dbReference>
<evidence type="ECO:0000313" key="1">
    <source>
        <dbReference type="EMBL" id="KAK9686514.1"/>
    </source>
</evidence>
<accession>A0AAW1IBH6</accession>
<dbReference type="EMBL" id="JASPKY010000700">
    <property type="protein sequence ID" value="KAK9686514.1"/>
    <property type="molecule type" value="Genomic_DNA"/>
</dbReference>
<sequence length="84" mass="9369">MDHINIRAPKDHVAFCNRKGNYSIVLQGVCDDKNLDLIFGCILRTVSETGTLPHGKVLLGDSAYPNLTWLMVPYKDNGHLSNDQ</sequence>
<gene>
    <name evidence="1" type="ORF">QE152_g37135</name>
</gene>
<keyword evidence="2" id="KW-1185">Reference proteome</keyword>
<protein>
    <recommendedName>
        <fullName evidence="3">DDE Tnp4 domain-containing protein</fullName>
    </recommendedName>
</protein>
<evidence type="ECO:0000313" key="2">
    <source>
        <dbReference type="Proteomes" id="UP001458880"/>
    </source>
</evidence>
<comment type="caution">
    <text evidence="1">The sequence shown here is derived from an EMBL/GenBank/DDBJ whole genome shotgun (WGS) entry which is preliminary data.</text>
</comment>
<reference evidence="1 2" key="1">
    <citation type="journal article" date="2024" name="BMC Genomics">
        <title>De novo assembly and annotation of Popillia japonica's genome with initial clues to its potential as an invasive pest.</title>
        <authorList>
            <person name="Cucini C."/>
            <person name="Boschi S."/>
            <person name="Funari R."/>
            <person name="Cardaioli E."/>
            <person name="Iannotti N."/>
            <person name="Marturano G."/>
            <person name="Paoli F."/>
            <person name="Bruttini M."/>
            <person name="Carapelli A."/>
            <person name="Frati F."/>
            <person name="Nardi F."/>
        </authorList>
    </citation>
    <scope>NUCLEOTIDE SEQUENCE [LARGE SCALE GENOMIC DNA]</scope>
    <source>
        <strain evidence="1">DMR45628</strain>
    </source>
</reference>
<name>A0AAW1IBH6_POPJA</name>
<proteinExistence type="predicted"/>
<dbReference type="AlphaFoldDB" id="A0AAW1IBH6"/>
<evidence type="ECO:0008006" key="3">
    <source>
        <dbReference type="Google" id="ProtNLM"/>
    </source>
</evidence>